<keyword evidence="2" id="KW-1185">Reference proteome</keyword>
<evidence type="ECO:0000313" key="2">
    <source>
        <dbReference type="Proteomes" id="UP001596099"/>
    </source>
</evidence>
<dbReference type="Proteomes" id="UP001596099">
    <property type="component" value="Unassembled WGS sequence"/>
</dbReference>
<name>A0ABD5RTZ9_9EURY</name>
<gene>
    <name evidence="1" type="ORF">ACFPYI_21745</name>
</gene>
<comment type="caution">
    <text evidence="1">The sequence shown here is derived from an EMBL/GenBank/DDBJ whole genome shotgun (WGS) entry which is preliminary data.</text>
</comment>
<reference evidence="1 2" key="1">
    <citation type="journal article" date="2019" name="Int. J. Syst. Evol. Microbiol.">
        <title>The Global Catalogue of Microorganisms (GCM) 10K type strain sequencing project: providing services to taxonomists for standard genome sequencing and annotation.</title>
        <authorList>
            <consortium name="The Broad Institute Genomics Platform"/>
            <consortium name="The Broad Institute Genome Sequencing Center for Infectious Disease"/>
            <person name="Wu L."/>
            <person name="Ma J."/>
        </authorList>
    </citation>
    <scope>NUCLEOTIDE SEQUENCE [LARGE SCALE GENOMIC DNA]</scope>
    <source>
        <strain evidence="1 2">CGMCC 1.12543</strain>
    </source>
</reference>
<protein>
    <submittedName>
        <fullName evidence="1">Uncharacterized protein</fullName>
    </submittedName>
</protein>
<accession>A0ABD5RTZ9</accession>
<organism evidence="1 2">
    <name type="scientific">Halomarina salina</name>
    <dbReference type="NCBI Taxonomy" id="1872699"/>
    <lineage>
        <taxon>Archaea</taxon>
        <taxon>Methanobacteriati</taxon>
        <taxon>Methanobacteriota</taxon>
        <taxon>Stenosarchaea group</taxon>
        <taxon>Halobacteria</taxon>
        <taxon>Halobacteriales</taxon>
        <taxon>Natronomonadaceae</taxon>
        <taxon>Halomarina</taxon>
    </lineage>
</organism>
<dbReference type="EMBL" id="JBHSQH010000009">
    <property type="protein sequence ID" value="MFC5973952.1"/>
    <property type="molecule type" value="Genomic_DNA"/>
</dbReference>
<sequence length="455" mass="51598">MSDRPLGPRRRALLTAWGRYIESHSTGPGIDCGAENRTVLTQQAAGEFINNPSEERFRALWDRDIIADAVMGGPDLVLNRWDESMDALGDLVRAIDEAGEYHSSWADVFNRRGSWELYGRLNPEQAPILSSECLRGLNEMGYGRVTAREEAVDAWNAFESDYSAVVGHATAGTDHEVPLAHEMSEFLIFIAENDDETIIDLLSDGTEYVPIAGWRDEAPLRNDISFQDLEDHIQGYIESKQRGGFEKEGPDDVWNKDFWESWKDEYLDHTQTTVMDRYDLLSLSAADIDPLMTDLNDRSATGLSTAVPSYMLGGASGGIMWSAFMERSRESPEEAAAVLSYLLDEDEPLGPRLDRFFTFYRTLDVTEGPMLSLATILLTFVYPDKYVFYKWSLMKEFFGTFSDHDVQQGLSADGYWKLNIALRSRILTKLQAELDDATMLDVHTLLYTWDRKYND</sequence>
<dbReference type="AlphaFoldDB" id="A0ABD5RTZ9"/>
<proteinExistence type="predicted"/>
<evidence type="ECO:0000313" key="1">
    <source>
        <dbReference type="EMBL" id="MFC5973952.1"/>
    </source>
</evidence>
<dbReference type="RefSeq" id="WP_247421254.1">
    <property type="nucleotide sequence ID" value="NZ_JALLGW010000004.1"/>
</dbReference>